<dbReference type="PROSITE" id="PS51892">
    <property type="entry name" value="SUBTILASE"/>
    <property type="match status" value="1"/>
</dbReference>
<dbReference type="CDD" id="cd07478">
    <property type="entry name" value="Peptidases_S8_CspA-like"/>
    <property type="match status" value="1"/>
</dbReference>
<evidence type="ECO:0000256" key="3">
    <source>
        <dbReference type="ARBA" id="ARBA00022801"/>
    </source>
</evidence>
<dbReference type="InterPro" id="IPR015500">
    <property type="entry name" value="Peptidase_S8_subtilisin-rel"/>
</dbReference>
<evidence type="ECO:0000256" key="1">
    <source>
        <dbReference type="ARBA" id="ARBA00011073"/>
    </source>
</evidence>
<dbReference type="EMBL" id="AP023368">
    <property type="protein sequence ID" value="BCJ97739.1"/>
    <property type="molecule type" value="Genomic_DNA"/>
</dbReference>
<evidence type="ECO:0000313" key="9">
    <source>
        <dbReference type="Proteomes" id="UP000515703"/>
    </source>
</evidence>
<dbReference type="RefSeq" id="WP_207726489.1">
    <property type="nucleotide sequence ID" value="NZ_AP023368.1"/>
</dbReference>
<comment type="similarity">
    <text evidence="1 6">Belongs to the peptidase S8 family.</text>
</comment>
<organism evidence="8 9">
    <name type="scientific">Anaerocolumna chitinilytica</name>
    <dbReference type="NCBI Taxonomy" id="1727145"/>
    <lineage>
        <taxon>Bacteria</taxon>
        <taxon>Bacillati</taxon>
        <taxon>Bacillota</taxon>
        <taxon>Clostridia</taxon>
        <taxon>Lachnospirales</taxon>
        <taxon>Lachnospiraceae</taxon>
        <taxon>Anaerocolumna</taxon>
    </lineage>
</organism>
<feature type="active site" description="Charge relay system" evidence="5 6">
    <location>
        <position position="495"/>
    </location>
</feature>
<feature type="domain" description="Peptidase S8/S53" evidence="7">
    <location>
        <begin position="431"/>
        <end position="534"/>
    </location>
</feature>
<reference evidence="8 9" key="2">
    <citation type="submission" date="2020-08" db="EMBL/GenBank/DDBJ databases">
        <authorList>
            <person name="Ueki A."/>
            <person name="Tonouchi A."/>
        </authorList>
    </citation>
    <scope>NUCLEOTIDE SEQUENCE [LARGE SCALE GENOMIC DNA]</scope>
    <source>
        <strain evidence="8 9">CTTW</strain>
    </source>
</reference>
<dbReference type="Gene3D" id="3.40.50.200">
    <property type="entry name" value="Peptidase S8/S53 domain"/>
    <property type="match status" value="1"/>
</dbReference>
<feature type="active site" description="Charge relay system" evidence="5 6">
    <location>
        <position position="173"/>
    </location>
</feature>
<dbReference type="PANTHER" id="PTHR43806">
    <property type="entry name" value="PEPTIDASE S8"/>
    <property type="match status" value="1"/>
</dbReference>
<dbReference type="GO" id="GO:0006508">
    <property type="term" value="P:proteolysis"/>
    <property type="evidence" value="ECO:0007669"/>
    <property type="project" value="UniProtKB-KW"/>
</dbReference>
<feature type="domain" description="Peptidase S8/S53" evidence="7">
    <location>
        <begin position="95"/>
        <end position="295"/>
    </location>
</feature>
<dbReference type="InterPro" id="IPR017310">
    <property type="entry name" value="Pept_S8A_subtilisin_clostridia"/>
</dbReference>
<protein>
    <recommendedName>
        <fullName evidence="7">Peptidase S8/S53 domain-containing protein</fullName>
    </recommendedName>
</protein>
<dbReference type="InterPro" id="IPR050131">
    <property type="entry name" value="Peptidase_S8_subtilisin-like"/>
</dbReference>
<dbReference type="PROSITE" id="PS00136">
    <property type="entry name" value="SUBTILASE_ASP"/>
    <property type="match status" value="1"/>
</dbReference>
<proteinExistence type="inferred from homology"/>
<keyword evidence="2 6" id="KW-0645">Protease</keyword>
<evidence type="ECO:0000256" key="4">
    <source>
        <dbReference type="ARBA" id="ARBA00022825"/>
    </source>
</evidence>
<dbReference type="Proteomes" id="UP000515703">
    <property type="component" value="Chromosome"/>
</dbReference>
<dbReference type="KEGG" id="acht:bsdcttw_07800"/>
<gene>
    <name evidence="8" type="ORF">bsdcttw_07800</name>
</gene>
<sequence>MNEADRYKITSEDYADIILDNWNDPEVMQKFANDVVNKINDNIAFAYIPIDRVPLSSFNQFGYYSIPGCFGLLGSDNGNEAAANPMPYNLEESSGKGVLIGFVDTGIDYRHPAFRKSDNTTKIISIWDQNIKSLERYPDGLYYGTEYNSEEINFALQKEDPLSVIPSTDDIGHGTMMAGIACGTRNDENNFRGIAPEAELVIVKLKPAKQYLKEILLIPDGIPCYQENDIMAGVEYLNRIAAKHNKPIVICLGVGNNIVDHAGLRIGSKFYARIGEKPGCVFLAAAGNEANRQNHYYGNITGNSISDFVELQIAKEDPGFMIQFWGVSPNFFWIDIYLPSGEFLVRIPPIDGQTTIRQYDKMLVIADSIVGIPSFHNQSIIFRVYKPVEGNWTFMVFGSMGDLPREFHLWLTMHNYLHEGTYFLKPNIYTTIVGPGNNTGIITVSCYNTSTGELNDYSSRGFNVDEMPKPDIAAPGVNIPAPFLNNSYVSASGSSIAAAFTAGVSAHVLQWGIVEGRADFLNTPHVKHIFQLSAQRQKDMKYPNGDWGYGILNPSGIINTLKDFMNI</sequence>
<keyword evidence="3 6" id="KW-0378">Hydrolase</keyword>
<dbReference type="PIRSF" id="PIRSF037894">
    <property type="entry name" value="Subtilisin_rel_CspABC"/>
    <property type="match status" value="1"/>
</dbReference>
<dbReference type="SUPFAM" id="SSF52743">
    <property type="entry name" value="Subtilisin-like"/>
    <property type="match status" value="1"/>
</dbReference>
<feature type="active site" description="Charge relay system" evidence="5 6">
    <location>
        <position position="104"/>
    </location>
</feature>
<keyword evidence="4 6" id="KW-0720">Serine protease</keyword>
<dbReference type="Pfam" id="PF00082">
    <property type="entry name" value="Peptidase_S8"/>
    <property type="match status" value="2"/>
</dbReference>
<reference evidence="8 9" key="1">
    <citation type="submission" date="2020-08" db="EMBL/GenBank/DDBJ databases">
        <title>Draft genome sequencing of an Anaerocolumna strain isolated from anoxic soil subjected to BSD treatment.</title>
        <authorList>
            <person name="Uek A."/>
            <person name="Tonouchi A."/>
        </authorList>
    </citation>
    <scope>NUCLEOTIDE SEQUENCE [LARGE SCALE GENOMIC DNA]</scope>
    <source>
        <strain evidence="8 9">CTTW</strain>
    </source>
</reference>
<dbReference type="InterPro" id="IPR034045">
    <property type="entry name" value="Pep_S8_CspA-like"/>
</dbReference>
<evidence type="ECO:0000259" key="7">
    <source>
        <dbReference type="Pfam" id="PF00082"/>
    </source>
</evidence>
<dbReference type="PRINTS" id="PR00723">
    <property type="entry name" value="SUBTILISIN"/>
</dbReference>
<dbReference type="InterPro" id="IPR036852">
    <property type="entry name" value="Peptidase_S8/S53_dom_sf"/>
</dbReference>
<dbReference type="AlphaFoldDB" id="A0A7I8DGY8"/>
<dbReference type="GO" id="GO:0004252">
    <property type="term" value="F:serine-type endopeptidase activity"/>
    <property type="evidence" value="ECO:0007669"/>
    <property type="project" value="UniProtKB-UniRule"/>
</dbReference>
<dbReference type="PANTHER" id="PTHR43806:SF11">
    <property type="entry name" value="CEREVISIN-RELATED"/>
    <property type="match status" value="1"/>
</dbReference>
<evidence type="ECO:0000313" key="8">
    <source>
        <dbReference type="EMBL" id="BCJ97739.1"/>
    </source>
</evidence>
<accession>A0A7I8DGY8</accession>
<evidence type="ECO:0000256" key="6">
    <source>
        <dbReference type="PROSITE-ProRule" id="PRU01240"/>
    </source>
</evidence>
<evidence type="ECO:0000256" key="2">
    <source>
        <dbReference type="ARBA" id="ARBA00022670"/>
    </source>
</evidence>
<dbReference type="Gene3D" id="2.60.120.1290">
    <property type="match status" value="1"/>
</dbReference>
<name>A0A7I8DGY8_9FIRM</name>
<dbReference type="InterPro" id="IPR000209">
    <property type="entry name" value="Peptidase_S8/S53_dom"/>
</dbReference>
<dbReference type="InterPro" id="IPR023827">
    <property type="entry name" value="Peptidase_S8_Asp-AS"/>
</dbReference>
<keyword evidence="9" id="KW-1185">Reference proteome</keyword>
<evidence type="ECO:0000256" key="5">
    <source>
        <dbReference type="PIRSR" id="PIRSR615500-1"/>
    </source>
</evidence>